<evidence type="ECO:0000313" key="2">
    <source>
        <dbReference type="Proteomes" id="UP001250698"/>
    </source>
</evidence>
<reference evidence="1 2" key="1">
    <citation type="submission" date="2023-10" db="EMBL/GenBank/DDBJ databases">
        <title>Hymenobacter endophyticus sp. nov., an isolate from the leaf tissues of wheat.</title>
        <authorList>
            <person name="Dai Y."/>
        </authorList>
    </citation>
    <scope>NUCLEOTIDE SEQUENCE [LARGE SCALE GENOMIC DNA]</scope>
    <source>
        <strain evidence="1 2">ZK17L-C2</strain>
    </source>
</reference>
<comment type="caution">
    <text evidence="1">The sequence shown here is derived from an EMBL/GenBank/DDBJ whole genome shotgun (WGS) entry which is preliminary data.</text>
</comment>
<gene>
    <name evidence="1" type="ORF">ROI90_16575</name>
</gene>
<organism evidence="1 2">
    <name type="scientific">Hymenobacter endophyticus</name>
    <dbReference type="NCBI Taxonomy" id="3076335"/>
    <lineage>
        <taxon>Bacteria</taxon>
        <taxon>Pseudomonadati</taxon>
        <taxon>Bacteroidota</taxon>
        <taxon>Cytophagia</taxon>
        <taxon>Cytophagales</taxon>
        <taxon>Hymenobacteraceae</taxon>
        <taxon>Hymenobacter</taxon>
    </lineage>
</organism>
<dbReference type="Proteomes" id="UP001250698">
    <property type="component" value="Unassembled WGS sequence"/>
</dbReference>
<proteinExistence type="predicted"/>
<sequence>MLLPTTLPAFSVTVHGVSFCVLLAGGSRPVHLRPKGRTAARQAVRRERAAQPLRAELGRWQDEHQQLEHVSHVEFHRWQNWRRHQARQVRRVRALLWQLSTARLDQLAARWHQVRGVWSIDELVTWIAAGAAQPILAA</sequence>
<accession>A0ABU3TKW3</accession>
<dbReference type="EMBL" id="JAWDJT010000012">
    <property type="protein sequence ID" value="MDU0372022.1"/>
    <property type="molecule type" value="Genomic_DNA"/>
</dbReference>
<keyword evidence="2" id="KW-1185">Reference proteome</keyword>
<evidence type="ECO:0000313" key="1">
    <source>
        <dbReference type="EMBL" id="MDU0372022.1"/>
    </source>
</evidence>
<name>A0ABU3TKW3_9BACT</name>
<protein>
    <submittedName>
        <fullName evidence="1">Uncharacterized protein</fullName>
    </submittedName>
</protein>
<dbReference type="RefSeq" id="WP_315999480.1">
    <property type="nucleotide sequence ID" value="NZ_JAWDJT010000012.1"/>
</dbReference>